<keyword evidence="3" id="KW-1185">Reference proteome</keyword>
<feature type="non-terminal residue" evidence="2">
    <location>
        <position position="1"/>
    </location>
</feature>
<name>A0A9N9JLZ4_9GLOM</name>
<dbReference type="EMBL" id="CAJVPV010057693">
    <property type="protein sequence ID" value="CAG8787108.1"/>
    <property type="molecule type" value="Genomic_DNA"/>
</dbReference>
<dbReference type="Proteomes" id="UP000789342">
    <property type="component" value="Unassembled WGS sequence"/>
</dbReference>
<feature type="compositionally biased region" description="Polar residues" evidence="1">
    <location>
        <begin position="73"/>
        <end position="85"/>
    </location>
</feature>
<comment type="caution">
    <text evidence="2">The sequence shown here is derived from an EMBL/GenBank/DDBJ whole genome shotgun (WGS) entry which is preliminary data.</text>
</comment>
<accession>A0A9N9JLZ4</accession>
<sequence>EALLSARALTLDALSYANEIRRDQALKCINPNHTEQQTDVVFGNELHDIIKKEDDKVKFINNALSQKRRSESFNKQQRGHNNNKSFRGGSKSNRYKTLKSRDIGGKLQRFTQVWQSKFGDHWASNIIREGYNPIWETPPPLSKQLITKPNQGSNEDMLQSKIIEMLTSG</sequence>
<reference evidence="2" key="1">
    <citation type="submission" date="2021-06" db="EMBL/GenBank/DDBJ databases">
        <authorList>
            <person name="Kallberg Y."/>
            <person name="Tangrot J."/>
            <person name="Rosling A."/>
        </authorList>
    </citation>
    <scope>NUCLEOTIDE SEQUENCE</scope>
    <source>
        <strain evidence="2">CL551</strain>
    </source>
</reference>
<organism evidence="2 3">
    <name type="scientific">Acaulospora morrowiae</name>
    <dbReference type="NCBI Taxonomy" id="94023"/>
    <lineage>
        <taxon>Eukaryota</taxon>
        <taxon>Fungi</taxon>
        <taxon>Fungi incertae sedis</taxon>
        <taxon>Mucoromycota</taxon>
        <taxon>Glomeromycotina</taxon>
        <taxon>Glomeromycetes</taxon>
        <taxon>Diversisporales</taxon>
        <taxon>Acaulosporaceae</taxon>
        <taxon>Acaulospora</taxon>
    </lineage>
</organism>
<evidence type="ECO:0000313" key="3">
    <source>
        <dbReference type="Proteomes" id="UP000789342"/>
    </source>
</evidence>
<evidence type="ECO:0000313" key="2">
    <source>
        <dbReference type="EMBL" id="CAG8787108.1"/>
    </source>
</evidence>
<dbReference type="AlphaFoldDB" id="A0A9N9JLZ4"/>
<feature type="region of interest" description="Disordered" evidence="1">
    <location>
        <begin position="68"/>
        <end position="95"/>
    </location>
</feature>
<protein>
    <submittedName>
        <fullName evidence="2">11131_t:CDS:1</fullName>
    </submittedName>
</protein>
<proteinExistence type="predicted"/>
<dbReference type="OrthoDB" id="2365692at2759"/>
<evidence type="ECO:0000256" key="1">
    <source>
        <dbReference type="SAM" id="MobiDB-lite"/>
    </source>
</evidence>
<feature type="non-terminal residue" evidence="2">
    <location>
        <position position="169"/>
    </location>
</feature>
<gene>
    <name evidence="2" type="ORF">AMORRO_LOCUS17824</name>
</gene>